<dbReference type="PROSITE" id="PS51257">
    <property type="entry name" value="PROKAR_LIPOPROTEIN"/>
    <property type="match status" value="1"/>
</dbReference>
<evidence type="ECO:0008006" key="3">
    <source>
        <dbReference type="Google" id="ProtNLM"/>
    </source>
</evidence>
<reference evidence="2" key="1">
    <citation type="submission" date="2018-02" db="EMBL/GenBank/DDBJ databases">
        <title>Genome sequencing of Solimonas sp. HR-BB.</title>
        <authorList>
            <person name="Lee Y."/>
            <person name="Jeon C.O."/>
        </authorList>
    </citation>
    <scope>NUCLEOTIDE SEQUENCE [LARGE SCALE GENOMIC DNA]</scope>
    <source>
        <strain evidence="2">HR-U</strain>
    </source>
</reference>
<protein>
    <recommendedName>
        <fullName evidence="3">Peptidase E</fullName>
    </recommendedName>
</protein>
<accession>A0A2S7ILM5</accession>
<gene>
    <name evidence="1" type="ORF">C5O19_02890</name>
</gene>
<organism evidence="1 2">
    <name type="scientific">Siphonobacter curvatus</name>
    <dbReference type="NCBI Taxonomy" id="2094562"/>
    <lineage>
        <taxon>Bacteria</taxon>
        <taxon>Pseudomonadati</taxon>
        <taxon>Bacteroidota</taxon>
        <taxon>Cytophagia</taxon>
        <taxon>Cytophagales</taxon>
        <taxon>Cytophagaceae</taxon>
        <taxon>Siphonobacter</taxon>
    </lineage>
</organism>
<dbReference type="RefSeq" id="WP_104709829.1">
    <property type="nucleotide sequence ID" value="NZ_PTRA01000001.1"/>
</dbReference>
<proteinExistence type="predicted"/>
<evidence type="ECO:0000313" key="1">
    <source>
        <dbReference type="EMBL" id="PQA58627.1"/>
    </source>
</evidence>
<comment type="caution">
    <text evidence="1">The sequence shown here is derived from an EMBL/GenBank/DDBJ whole genome shotgun (WGS) entry which is preliminary data.</text>
</comment>
<dbReference type="EMBL" id="PTRA01000001">
    <property type="protein sequence ID" value="PQA58627.1"/>
    <property type="molecule type" value="Genomic_DNA"/>
</dbReference>
<dbReference type="OrthoDB" id="5735516at2"/>
<evidence type="ECO:0000313" key="2">
    <source>
        <dbReference type="Proteomes" id="UP000239590"/>
    </source>
</evidence>
<dbReference type="Proteomes" id="UP000239590">
    <property type="component" value="Unassembled WGS sequence"/>
</dbReference>
<name>A0A2S7ILM5_9BACT</name>
<dbReference type="Pfam" id="PF20420">
    <property type="entry name" value="DUF6702"/>
    <property type="match status" value="1"/>
</dbReference>
<sequence length="173" mass="20244">MMKCLNLRPWLSVVLILACVPLFSAFHRNKHDFHNSLTEMRYDARNKVFEVEIKLFTDDLETALNKGRSGAKIRIQDKDQNDRLVEAYIRKHYKFLNAAGQAKAYQYVGKQNEVDATWIFVEMPFTENIKGCKLQQSALTDIFDDQQNIVNLTFGSEKKYFLFNEKIPTRVIE</sequence>
<keyword evidence="2" id="KW-1185">Reference proteome</keyword>
<dbReference type="InterPro" id="IPR046525">
    <property type="entry name" value="DUF6702"/>
</dbReference>
<dbReference type="AlphaFoldDB" id="A0A2S7ILM5"/>